<feature type="compositionally biased region" description="Polar residues" evidence="1">
    <location>
        <begin position="284"/>
        <end position="294"/>
    </location>
</feature>
<proteinExistence type="predicted"/>
<dbReference type="EnsemblPlants" id="Bo9g097450.1">
    <property type="protein sequence ID" value="Bo9g097450.1"/>
    <property type="gene ID" value="Bo9g097450"/>
</dbReference>
<feature type="compositionally biased region" description="Basic residues" evidence="1">
    <location>
        <begin position="333"/>
        <end position="344"/>
    </location>
</feature>
<dbReference type="HOGENOM" id="CLU_017414_0_2_1"/>
<reference evidence="2 3" key="1">
    <citation type="journal article" date="2014" name="Genome Biol.">
        <title>Transcriptome and methylome profiling reveals relics of genome dominance in the mesopolyploid Brassica oleracea.</title>
        <authorList>
            <person name="Parkin I.A."/>
            <person name="Koh C."/>
            <person name="Tang H."/>
            <person name="Robinson S.J."/>
            <person name="Kagale S."/>
            <person name="Clarke W.E."/>
            <person name="Town C.D."/>
            <person name="Nixon J."/>
            <person name="Krishnakumar V."/>
            <person name="Bidwell S.L."/>
            <person name="Denoeud F."/>
            <person name="Belcram H."/>
            <person name="Links M.G."/>
            <person name="Just J."/>
            <person name="Clarke C."/>
            <person name="Bender T."/>
            <person name="Huebert T."/>
            <person name="Mason A.S."/>
            <person name="Pires J.C."/>
            <person name="Barker G."/>
            <person name="Moore J."/>
            <person name="Walley P.G."/>
            <person name="Manoli S."/>
            <person name="Batley J."/>
            <person name="Edwards D."/>
            <person name="Nelson M.N."/>
            <person name="Wang X."/>
            <person name="Paterson A.H."/>
            <person name="King G."/>
            <person name="Bancroft I."/>
            <person name="Chalhoub B."/>
            <person name="Sharpe A.G."/>
        </authorList>
    </citation>
    <scope>NUCLEOTIDE SEQUENCE</scope>
    <source>
        <strain evidence="2 3">cv. TO1000</strain>
    </source>
</reference>
<organism evidence="2 3">
    <name type="scientific">Brassica oleracea var. oleracea</name>
    <dbReference type="NCBI Taxonomy" id="109376"/>
    <lineage>
        <taxon>Eukaryota</taxon>
        <taxon>Viridiplantae</taxon>
        <taxon>Streptophyta</taxon>
        <taxon>Embryophyta</taxon>
        <taxon>Tracheophyta</taxon>
        <taxon>Spermatophyta</taxon>
        <taxon>Magnoliopsida</taxon>
        <taxon>eudicotyledons</taxon>
        <taxon>Gunneridae</taxon>
        <taxon>Pentapetalae</taxon>
        <taxon>rosids</taxon>
        <taxon>malvids</taxon>
        <taxon>Brassicales</taxon>
        <taxon>Brassicaceae</taxon>
        <taxon>Brassiceae</taxon>
        <taxon>Brassica</taxon>
    </lineage>
</organism>
<feature type="compositionally biased region" description="Basic and acidic residues" evidence="1">
    <location>
        <begin position="45"/>
        <end position="82"/>
    </location>
</feature>
<reference evidence="2" key="2">
    <citation type="submission" date="2015-03" db="UniProtKB">
        <authorList>
            <consortium name="EnsemblPlants"/>
        </authorList>
    </citation>
    <scope>IDENTIFICATION</scope>
</reference>
<evidence type="ECO:0000313" key="3">
    <source>
        <dbReference type="Proteomes" id="UP000032141"/>
    </source>
</evidence>
<dbReference type="eggNOG" id="ENOG502T1N5">
    <property type="taxonomic scope" value="Eukaryota"/>
</dbReference>
<feature type="compositionally biased region" description="Low complexity" evidence="1">
    <location>
        <begin position="245"/>
        <end position="261"/>
    </location>
</feature>
<evidence type="ECO:0000313" key="2">
    <source>
        <dbReference type="EnsemblPlants" id="Bo9g097450.1"/>
    </source>
</evidence>
<dbReference type="Gramene" id="Bo9g097450.1">
    <property type="protein sequence ID" value="Bo9g097450.1"/>
    <property type="gene ID" value="Bo9g097450"/>
</dbReference>
<protein>
    <submittedName>
        <fullName evidence="2">Uncharacterized protein</fullName>
    </submittedName>
</protein>
<sequence length="428" mass="48546">MEYFLELEEFLELKDGEQLGDLDSSRGVTMEDFLELEEWLEDMDQNSKKNLDDGQHTSRGDLETSPKASIDRHQPDEIDRQSPHIIDQRPPYIIDRHSTDSIDLHPDSIIDRHPYEIERVHKSETSHLAVPEHLRPPICTEEAARIRNRVKRIHDPVRIMVPYDVFEAESPIPPDRSMQFISYIDVLDDPLHAEASQRGLIFRSEVDTSPTESASQRGLIFRSEVDTSPTESVSNDIYKPGSIHTTTSPLIDTTTSSSIDSGRVSEQKEFDVCENIFDGDTTTLKKNMNSNNDTVAAPSDTIARTSNGTVARKSNGTVARKSTDTIAENEERKRKKKDSSRRLPRLSTDETLPISIERTSTHATDDNIFTSIDIYSSMEPKLSSNLIELNFACIGAWYIWDWILQTSLEDDNLGKEFKHDLVATTIKA</sequence>
<dbReference type="AlphaFoldDB" id="A0A0D3E9U7"/>
<feature type="region of interest" description="Disordered" evidence="1">
    <location>
        <begin position="224"/>
        <end position="265"/>
    </location>
</feature>
<feature type="region of interest" description="Disordered" evidence="1">
    <location>
        <begin position="284"/>
        <end position="357"/>
    </location>
</feature>
<dbReference type="Proteomes" id="UP000032141">
    <property type="component" value="Chromosome C9"/>
</dbReference>
<accession>A0A0D3E9U7</accession>
<feature type="region of interest" description="Disordered" evidence="1">
    <location>
        <begin position="39"/>
        <end position="91"/>
    </location>
</feature>
<feature type="compositionally biased region" description="Polar residues" evidence="1">
    <location>
        <begin position="302"/>
        <end position="317"/>
    </location>
</feature>
<name>A0A0D3E9U7_BRAOL</name>
<feature type="compositionally biased region" description="Polar residues" evidence="1">
    <location>
        <begin position="226"/>
        <end position="235"/>
    </location>
</feature>
<evidence type="ECO:0000256" key="1">
    <source>
        <dbReference type="SAM" id="MobiDB-lite"/>
    </source>
</evidence>
<keyword evidence="3" id="KW-1185">Reference proteome</keyword>